<dbReference type="GO" id="GO:0003677">
    <property type="term" value="F:DNA binding"/>
    <property type="evidence" value="ECO:0007669"/>
    <property type="project" value="UniProtKB-KW"/>
</dbReference>
<dbReference type="GO" id="GO:0006355">
    <property type="term" value="P:regulation of DNA-templated transcription"/>
    <property type="evidence" value="ECO:0007669"/>
    <property type="project" value="InterPro"/>
</dbReference>
<proteinExistence type="predicted"/>
<evidence type="ECO:0000313" key="6">
    <source>
        <dbReference type="Proteomes" id="UP000292445"/>
    </source>
</evidence>
<dbReference type="PANTHER" id="PTHR44688">
    <property type="entry name" value="DNA-BINDING TRANSCRIPTIONAL ACTIVATOR DEVR_DOSR"/>
    <property type="match status" value="1"/>
</dbReference>
<dbReference type="Proteomes" id="UP000292445">
    <property type="component" value="Unassembled WGS sequence"/>
</dbReference>
<feature type="domain" description="HTH luxR-type" evidence="4">
    <location>
        <begin position="194"/>
        <end position="259"/>
    </location>
</feature>
<dbReference type="PROSITE" id="PS50043">
    <property type="entry name" value="HTH_LUXR_2"/>
    <property type="match status" value="1"/>
</dbReference>
<gene>
    <name evidence="5" type="ORF">EV675_3961</name>
</gene>
<dbReference type="PANTHER" id="PTHR44688:SF16">
    <property type="entry name" value="DNA-BINDING TRANSCRIPTIONAL ACTIVATOR DEVR_DOSR"/>
    <property type="match status" value="1"/>
</dbReference>
<evidence type="ECO:0000256" key="2">
    <source>
        <dbReference type="ARBA" id="ARBA00023125"/>
    </source>
</evidence>
<keyword evidence="2" id="KW-0238">DNA-binding</keyword>
<dbReference type="SUPFAM" id="SSF46894">
    <property type="entry name" value="C-terminal effector domain of the bipartite response regulators"/>
    <property type="match status" value="1"/>
</dbReference>
<protein>
    <submittedName>
        <fullName evidence="5">LuxR family transcriptional regulator</fullName>
    </submittedName>
</protein>
<dbReference type="InterPro" id="IPR000792">
    <property type="entry name" value="Tscrpt_reg_LuxR_C"/>
</dbReference>
<evidence type="ECO:0000256" key="1">
    <source>
        <dbReference type="ARBA" id="ARBA00023015"/>
    </source>
</evidence>
<keyword evidence="1" id="KW-0805">Transcription regulation</keyword>
<evidence type="ECO:0000259" key="4">
    <source>
        <dbReference type="PROSITE" id="PS50043"/>
    </source>
</evidence>
<dbReference type="SMART" id="SM00421">
    <property type="entry name" value="HTH_LUXR"/>
    <property type="match status" value="1"/>
</dbReference>
<reference evidence="5 6" key="1">
    <citation type="submission" date="2019-02" db="EMBL/GenBank/DDBJ databases">
        <title>Genomic Encyclopedia of Type Strains, Phase IV (KMG-IV): sequencing the most valuable type-strain genomes for metagenomic binning, comparative biology and taxonomic classification.</title>
        <authorList>
            <person name="Goeker M."/>
        </authorList>
    </citation>
    <scope>NUCLEOTIDE SEQUENCE [LARGE SCALE GENOMIC DNA]</scope>
    <source>
        <strain evidence="5 6">K24</strain>
    </source>
</reference>
<dbReference type="EMBL" id="SGXC01000002">
    <property type="protein sequence ID" value="RZS81338.1"/>
    <property type="molecule type" value="Genomic_DNA"/>
</dbReference>
<dbReference type="PRINTS" id="PR00038">
    <property type="entry name" value="HTHLUXR"/>
</dbReference>
<dbReference type="InterPro" id="IPR036388">
    <property type="entry name" value="WH-like_DNA-bd_sf"/>
</dbReference>
<dbReference type="Pfam" id="PF00196">
    <property type="entry name" value="GerE"/>
    <property type="match status" value="1"/>
</dbReference>
<evidence type="ECO:0000256" key="3">
    <source>
        <dbReference type="ARBA" id="ARBA00023163"/>
    </source>
</evidence>
<accession>A0A4Q7NE05</accession>
<dbReference type="RefSeq" id="WP_130359052.1">
    <property type="nucleotide sequence ID" value="NZ_SGXC01000002.1"/>
</dbReference>
<name>A0A4Q7NE05_9BURK</name>
<dbReference type="SUPFAM" id="SSF55781">
    <property type="entry name" value="GAF domain-like"/>
    <property type="match status" value="1"/>
</dbReference>
<keyword evidence="6" id="KW-1185">Reference proteome</keyword>
<keyword evidence="3" id="KW-0804">Transcription</keyword>
<dbReference type="OrthoDB" id="7009766at2"/>
<dbReference type="AlphaFoldDB" id="A0A4Q7NE05"/>
<sequence>MKRWKVVPVSDTVPSAFAVRAIAGIGTPSLAGSFLSAMQELLPASHCTVFALEANGRVAAVSTASAHGEVAAVTAAEYYRNRFDLQDSNMVWMARKKAPVRPQTWLSHQYAEDVRDPHYRDVCYTQPGIRERTSVLLLNPDGGRIAVSFYRNLAYKPFDERDFHIITTCAPVLQAAVTAHVRSTSEPTAGDTLHHKVLSLLANRERQVVAHLLAGKTSRETAELLGLRLTTVLTYRYRAFAKLGVRTQRELLAALDSLPLNVTGRGAASSRRPS</sequence>
<comment type="caution">
    <text evidence="5">The sequence shown here is derived from an EMBL/GenBank/DDBJ whole genome shotgun (WGS) entry which is preliminary data.</text>
</comment>
<dbReference type="InterPro" id="IPR016032">
    <property type="entry name" value="Sig_transdc_resp-reg_C-effctor"/>
</dbReference>
<dbReference type="Gene3D" id="1.10.10.10">
    <property type="entry name" value="Winged helix-like DNA-binding domain superfamily/Winged helix DNA-binding domain"/>
    <property type="match status" value="1"/>
</dbReference>
<organism evidence="5 6">
    <name type="scientific">Pigmentiphaga kullae</name>
    <dbReference type="NCBI Taxonomy" id="151784"/>
    <lineage>
        <taxon>Bacteria</taxon>
        <taxon>Pseudomonadati</taxon>
        <taxon>Pseudomonadota</taxon>
        <taxon>Betaproteobacteria</taxon>
        <taxon>Burkholderiales</taxon>
        <taxon>Alcaligenaceae</taxon>
        <taxon>Pigmentiphaga</taxon>
    </lineage>
</organism>
<evidence type="ECO:0000313" key="5">
    <source>
        <dbReference type="EMBL" id="RZS81338.1"/>
    </source>
</evidence>